<evidence type="ECO:0000313" key="2">
    <source>
        <dbReference type="EMBL" id="KAK7417652.1"/>
    </source>
</evidence>
<evidence type="ECO:0000313" key="3">
    <source>
        <dbReference type="Proteomes" id="UP001498476"/>
    </source>
</evidence>
<protein>
    <submittedName>
        <fullName evidence="2">Uncharacterized protein</fullName>
    </submittedName>
</protein>
<organism evidence="2 3">
    <name type="scientific">Neonectria punicea</name>
    <dbReference type="NCBI Taxonomy" id="979145"/>
    <lineage>
        <taxon>Eukaryota</taxon>
        <taxon>Fungi</taxon>
        <taxon>Dikarya</taxon>
        <taxon>Ascomycota</taxon>
        <taxon>Pezizomycotina</taxon>
        <taxon>Sordariomycetes</taxon>
        <taxon>Hypocreomycetidae</taxon>
        <taxon>Hypocreales</taxon>
        <taxon>Nectriaceae</taxon>
        <taxon>Neonectria</taxon>
    </lineage>
</organism>
<name>A0ABR1H9P6_9HYPO</name>
<gene>
    <name evidence="2" type="ORF">QQX98_004473</name>
</gene>
<proteinExistence type="predicted"/>
<dbReference type="Proteomes" id="UP001498476">
    <property type="component" value="Unassembled WGS sequence"/>
</dbReference>
<comment type="caution">
    <text evidence="2">The sequence shown here is derived from an EMBL/GenBank/DDBJ whole genome shotgun (WGS) entry which is preliminary data.</text>
</comment>
<sequence length="139" mass="16258">MLGHNEVYSDLPFTYRPNCGLNLLAHFLGREFESFIRNSSAYAIIDTTQKFGLGLVQQPPHHENLLEQDNLDFLYYIQQRQTKNLAARYTAFSILIRENQRAFRRVNPMPLTKTFPSPIEPHLRPRAKHQTNYKLPATQ</sequence>
<evidence type="ECO:0000256" key="1">
    <source>
        <dbReference type="SAM" id="MobiDB-lite"/>
    </source>
</evidence>
<dbReference type="EMBL" id="JAZAVJ010000055">
    <property type="protein sequence ID" value="KAK7417652.1"/>
    <property type="molecule type" value="Genomic_DNA"/>
</dbReference>
<accession>A0ABR1H9P6</accession>
<reference evidence="2 3" key="1">
    <citation type="journal article" date="2025" name="Microbiol. Resour. Announc.">
        <title>Draft genome sequences for Neonectria magnoliae and Neonectria punicea, canker pathogens of Liriodendron tulipifera and Acer saccharum in West Virginia.</title>
        <authorList>
            <person name="Petronek H.M."/>
            <person name="Kasson M.T."/>
            <person name="Metheny A.M."/>
            <person name="Stauder C.M."/>
            <person name="Lovett B."/>
            <person name="Lynch S.C."/>
            <person name="Garnas J.R."/>
            <person name="Kasson L.R."/>
            <person name="Stajich J.E."/>
        </authorList>
    </citation>
    <scope>NUCLEOTIDE SEQUENCE [LARGE SCALE GENOMIC DNA]</scope>
    <source>
        <strain evidence="2 3">NRRL 64653</strain>
    </source>
</reference>
<feature type="region of interest" description="Disordered" evidence="1">
    <location>
        <begin position="117"/>
        <end position="139"/>
    </location>
</feature>
<keyword evidence="3" id="KW-1185">Reference proteome</keyword>